<organism evidence="1 2">
    <name type="scientific">Patagioenas fasciata monilis</name>
    <dbReference type="NCBI Taxonomy" id="372326"/>
    <lineage>
        <taxon>Eukaryota</taxon>
        <taxon>Metazoa</taxon>
        <taxon>Chordata</taxon>
        <taxon>Craniata</taxon>
        <taxon>Vertebrata</taxon>
        <taxon>Euteleostomi</taxon>
        <taxon>Archelosauria</taxon>
        <taxon>Archosauria</taxon>
        <taxon>Dinosauria</taxon>
        <taxon>Saurischia</taxon>
        <taxon>Theropoda</taxon>
        <taxon>Coelurosauria</taxon>
        <taxon>Aves</taxon>
        <taxon>Neognathae</taxon>
        <taxon>Neoaves</taxon>
        <taxon>Columbimorphae</taxon>
        <taxon>Columbiformes</taxon>
        <taxon>Columbidae</taxon>
        <taxon>Patagioenas</taxon>
    </lineage>
</organism>
<evidence type="ECO:0000313" key="2">
    <source>
        <dbReference type="Proteomes" id="UP000190648"/>
    </source>
</evidence>
<dbReference type="Proteomes" id="UP000190648">
    <property type="component" value="Unassembled WGS sequence"/>
</dbReference>
<sequence length="105" mass="11644">MLTGWLCQLTEDSVEYLNFLPGEQFSFVPSTSAKCFEKSPLKACCSTRCAGSCKELPSLSTGALFQEKKMVDLETSWRLQGLLSLKVVGQWSASTTPKETRRASR</sequence>
<dbReference type="AlphaFoldDB" id="A0A1V4KYT0"/>
<gene>
    <name evidence="1" type="ORF">AV530_003746</name>
</gene>
<reference evidence="1 2" key="1">
    <citation type="submission" date="2016-02" db="EMBL/GenBank/DDBJ databases">
        <title>Band-tailed pigeon sequencing and assembly.</title>
        <authorList>
            <person name="Soares A.E."/>
            <person name="Novak B.J."/>
            <person name="Rice E.S."/>
            <person name="O'Connell B."/>
            <person name="Chang D."/>
            <person name="Weber S."/>
            <person name="Shapiro B."/>
        </authorList>
    </citation>
    <scope>NUCLEOTIDE SEQUENCE [LARGE SCALE GENOMIC DNA]</scope>
    <source>
        <strain evidence="1">BTP2013</strain>
        <tissue evidence="1">Blood</tissue>
    </source>
</reference>
<comment type="caution">
    <text evidence="1">The sequence shown here is derived from an EMBL/GenBank/DDBJ whole genome shotgun (WGS) entry which is preliminary data.</text>
</comment>
<evidence type="ECO:0000313" key="1">
    <source>
        <dbReference type="EMBL" id="OPJ89546.1"/>
    </source>
</evidence>
<name>A0A1V4KYT0_PATFA</name>
<dbReference type="EMBL" id="LSYS01001150">
    <property type="protein sequence ID" value="OPJ89546.1"/>
    <property type="molecule type" value="Genomic_DNA"/>
</dbReference>
<proteinExistence type="predicted"/>
<keyword evidence="2" id="KW-1185">Reference proteome</keyword>
<accession>A0A1V4KYT0</accession>
<protein>
    <submittedName>
        <fullName evidence="1">Uncharacterized protein</fullName>
    </submittedName>
</protein>